<evidence type="ECO:0000313" key="2">
    <source>
        <dbReference type="Proteomes" id="UP000784294"/>
    </source>
</evidence>
<name>A0A448XNQ9_9PLAT</name>
<dbReference type="EMBL" id="CAAALY010267746">
    <property type="protein sequence ID" value="VEL41069.1"/>
    <property type="molecule type" value="Genomic_DNA"/>
</dbReference>
<evidence type="ECO:0000313" key="1">
    <source>
        <dbReference type="EMBL" id="VEL41069.1"/>
    </source>
</evidence>
<gene>
    <name evidence="1" type="ORF">PXEA_LOCUS34509</name>
</gene>
<dbReference type="AlphaFoldDB" id="A0A448XNQ9"/>
<protein>
    <submittedName>
        <fullName evidence="1">Uncharacterized protein</fullName>
    </submittedName>
</protein>
<proteinExistence type="predicted"/>
<reference evidence="1" key="1">
    <citation type="submission" date="2018-11" db="EMBL/GenBank/DDBJ databases">
        <authorList>
            <consortium name="Pathogen Informatics"/>
        </authorList>
    </citation>
    <scope>NUCLEOTIDE SEQUENCE</scope>
</reference>
<accession>A0A448XNQ9</accession>
<comment type="caution">
    <text evidence="1">The sequence shown here is derived from an EMBL/GenBank/DDBJ whole genome shotgun (WGS) entry which is preliminary data.</text>
</comment>
<keyword evidence="2" id="KW-1185">Reference proteome</keyword>
<dbReference type="Proteomes" id="UP000784294">
    <property type="component" value="Unassembled WGS sequence"/>
</dbReference>
<organism evidence="1 2">
    <name type="scientific">Protopolystoma xenopodis</name>
    <dbReference type="NCBI Taxonomy" id="117903"/>
    <lineage>
        <taxon>Eukaryota</taxon>
        <taxon>Metazoa</taxon>
        <taxon>Spiralia</taxon>
        <taxon>Lophotrochozoa</taxon>
        <taxon>Platyhelminthes</taxon>
        <taxon>Monogenea</taxon>
        <taxon>Polyopisthocotylea</taxon>
        <taxon>Polystomatidea</taxon>
        <taxon>Polystomatidae</taxon>
        <taxon>Protopolystoma</taxon>
    </lineage>
</organism>
<sequence>MTIYAIFFKSELTPLTPLSFPTLCITIFISIRIHYQLFIPFYLPYFIIRIASISISNRIIYTFTPLYRISIITSVTSITAEHFASVINPFPVLVVQPTGARTIRATGNIPFSGTGANSATATVGAGTPLHTLEFGPSDQPRLIECLELCCFTASSPVDDKGTTSLNNKQAGMLPKLTTSVDPDSIPASARILDLQVSQDPGSGPKIIDALDSSQPQSGTIVRLVISPSYTFLLAVTSSGRVYLVSLLTLHQQNQTPQPPGLIEGSGSAASSRAISTAGQQEDCGAQVKAAIMLQTSCDAYVGLAQLGPVDTNTCIVRTNSVFPKILMNIIFQFLS</sequence>